<dbReference type="SUPFAM" id="SSF53756">
    <property type="entry name" value="UDP-Glycosyltransferase/glycogen phosphorylase"/>
    <property type="match status" value="1"/>
</dbReference>
<dbReference type="EMBL" id="FNJM01000007">
    <property type="protein sequence ID" value="SDP53411.1"/>
    <property type="molecule type" value="Genomic_DNA"/>
</dbReference>
<evidence type="ECO:0000313" key="5">
    <source>
        <dbReference type="Proteomes" id="UP000198597"/>
    </source>
</evidence>
<sequence>MKKKVCHISTAHPENDGRILFKQCSSISKAGYEVSLIVTADKEKIINGVKIIPLSKNNNRIYRMFYKTREAYNKAVDVDADIYHFHDPELIPLGKKLKKIGKKVIYDVHEDMPKQILSKKYLGSMKIRKLISKAFNKYEKNNSKGFDSIVTTQDEFKEKFLDYHNNIVVVKNFAMKDIIDETVPIIINEAKGKFIIIYIGSITKIRGIKEMINSTESFKGKVELWVIGGWETEELFKECTQLAGYKYTRYFGKLPISELYKYVKAADLGMSILHPTPNYKEAIPTKVFEYMACELPVILSDFPFWARLFGDIGTYVNPLDLDEIIRTIEYYRTNKEIINAKGKENRRVFENKFCWDTEEAKLIKLYDSISKN</sequence>
<keyword evidence="1 4" id="KW-0808">Transferase</keyword>
<keyword evidence="5" id="KW-1185">Reference proteome</keyword>
<dbReference type="Proteomes" id="UP000198597">
    <property type="component" value="Unassembled WGS sequence"/>
</dbReference>
<dbReference type="PANTHER" id="PTHR46401:SF2">
    <property type="entry name" value="GLYCOSYLTRANSFERASE WBBK-RELATED"/>
    <property type="match status" value="1"/>
</dbReference>
<organism evidence="4 5">
    <name type="scientific">Clostridium gasigenes</name>
    <dbReference type="NCBI Taxonomy" id="94869"/>
    <lineage>
        <taxon>Bacteria</taxon>
        <taxon>Bacillati</taxon>
        <taxon>Bacillota</taxon>
        <taxon>Clostridia</taxon>
        <taxon>Eubacteriales</taxon>
        <taxon>Clostridiaceae</taxon>
        <taxon>Clostridium</taxon>
    </lineage>
</organism>
<gene>
    <name evidence="4" type="ORF">SAMN04488529_10740</name>
</gene>
<accession>A0A1H0THV1</accession>
<dbReference type="Gene3D" id="3.40.50.2000">
    <property type="entry name" value="Glycogen Phosphorylase B"/>
    <property type="match status" value="2"/>
</dbReference>
<dbReference type="PANTHER" id="PTHR46401">
    <property type="entry name" value="GLYCOSYLTRANSFERASE WBBK-RELATED"/>
    <property type="match status" value="1"/>
</dbReference>
<evidence type="ECO:0000313" key="4">
    <source>
        <dbReference type="EMBL" id="SDP53411.1"/>
    </source>
</evidence>
<evidence type="ECO:0000259" key="3">
    <source>
        <dbReference type="Pfam" id="PF13439"/>
    </source>
</evidence>
<feature type="domain" description="Glycosyltransferase subfamily 4-like N-terminal" evidence="3">
    <location>
        <begin position="26"/>
        <end position="172"/>
    </location>
</feature>
<dbReference type="GO" id="GO:0016757">
    <property type="term" value="F:glycosyltransferase activity"/>
    <property type="evidence" value="ECO:0007669"/>
    <property type="project" value="InterPro"/>
</dbReference>
<feature type="domain" description="Glycosyl transferase family 1" evidence="2">
    <location>
        <begin position="187"/>
        <end position="336"/>
    </location>
</feature>
<dbReference type="STRING" id="94869.SAMN04488529_10740"/>
<evidence type="ECO:0000259" key="2">
    <source>
        <dbReference type="Pfam" id="PF00534"/>
    </source>
</evidence>
<dbReference type="GO" id="GO:0009103">
    <property type="term" value="P:lipopolysaccharide biosynthetic process"/>
    <property type="evidence" value="ECO:0007669"/>
    <property type="project" value="TreeGrafter"/>
</dbReference>
<dbReference type="Pfam" id="PF13439">
    <property type="entry name" value="Glyco_transf_4"/>
    <property type="match status" value="1"/>
</dbReference>
<dbReference type="OrthoDB" id="9813214at2"/>
<dbReference type="RefSeq" id="WP_089970209.1">
    <property type="nucleotide sequence ID" value="NZ_FNJM01000007.1"/>
</dbReference>
<protein>
    <submittedName>
        <fullName evidence="4">Glycosyltransferase involved in cell wall bisynthesis</fullName>
    </submittedName>
</protein>
<reference evidence="4 5" key="1">
    <citation type="submission" date="2016-10" db="EMBL/GenBank/DDBJ databases">
        <authorList>
            <person name="de Groot N.N."/>
        </authorList>
    </citation>
    <scope>NUCLEOTIDE SEQUENCE [LARGE SCALE GENOMIC DNA]</scope>
    <source>
        <strain evidence="4 5">DSM 12272</strain>
    </source>
</reference>
<proteinExistence type="predicted"/>
<evidence type="ECO:0000256" key="1">
    <source>
        <dbReference type="ARBA" id="ARBA00022679"/>
    </source>
</evidence>
<dbReference type="InterPro" id="IPR028098">
    <property type="entry name" value="Glyco_trans_4-like_N"/>
</dbReference>
<dbReference type="Pfam" id="PF00534">
    <property type="entry name" value="Glycos_transf_1"/>
    <property type="match status" value="1"/>
</dbReference>
<name>A0A1H0THV1_9CLOT</name>
<dbReference type="InterPro" id="IPR001296">
    <property type="entry name" value="Glyco_trans_1"/>
</dbReference>
<dbReference type="AlphaFoldDB" id="A0A1H0THV1"/>